<dbReference type="SUPFAM" id="SSF160214">
    <property type="entry name" value="FlaG-like"/>
    <property type="match status" value="1"/>
</dbReference>
<sequence>MADLGAIIKSGENFTTNSSFTNKSELNEASKKAAVEQTGIKIAHREPALVDDSKQLDSESERKALIDEVKENLEKLNKYIPVTATNLKFEFDESGEPPIIKVYDKESEKVIREIPSEEFREVAKALDEFADKLNNKGLLLNQTV</sequence>
<dbReference type="AlphaFoldDB" id="A0A9W4QSN6"/>
<evidence type="ECO:0000313" key="1">
    <source>
        <dbReference type="EMBL" id="CAH9051368.1"/>
    </source>
</evidence>
<dbReference type="Pfam" id="PF03646">
    <property type="entry name" value="FlaG"/>
    <property type="match status" value="1"/>
</dbReference>
<evidence type="ECO:0000313" key="2">
    <source>
        <dbReference type="Proteomes" id="UP001152447"/>
    </source>
</evidence>
<protein>
    <recommendedName>
        <fullName evidence="3">Flagellar protein FlaG</fullName>
    </recommendedName>
</protein>
<proteinExistence type="predicted"/>
<organism evidence="1 2">
    <name type="scientific">Pseudoalteromonas haloplanktis</name>
    <name type="common">Alteromonas haloplanktis</name>
    <dbReference type="NCBI Taxonomy" id="228"/>
    <lineage>
        <taxon>Bacteria</taxon>
        <taxon>Pseudomonadati</taxon>
        <taxon>Pseudomonadota</taxon>
        <taxon>Gammaproteobacteria</taxon>
        <taxon>Alteromonadales</taxon>
        <taxon>Pseudoalteromonadaceae</taxon>
        <taxon>Pseudoalteromonas</taxon>
    </lineage>
</organism>
<dbReference type="Proteomes" id="UP001152447">
    <property type="component" value="Unassembled WGS sequence"/>
</dbReference>
<gene>
    <name evidence="1" type="ORF">PSEHALCIP103_00389</name>
</gene>
<dbReference type="InterPro" id="IPR005186">
    <property type="entry name" value="FlaG"/>
</dbReference>
<dbReference type="Gene3D" id="3.30.160.170">
    <property type="entry name" value="FlaG-like"/>
    <property type="match status" value="1"/>
</dbReference>
<accession>A0A9W4QSN6</accession>
<dbReference type="PANTHER" id="PTHR37166:SF1">
    <property type="entry name" value="PROTEIN FLAG"/>
    <property type="match status" value="1"/>
</dbReference>
<evidence type="ECO:0008006" key="3">
    <source>
        <dbReference type="Google" id="ProtNLM"/>
    </source>
</evidence>
<reference evidence="1" key="1">
    <citation type="submission" date="2022-07" db="EMBL/GenBank/DDBJ databases">
        <authorList>
            <person name="Criscuolo A."/>
        </authorList>
    </citation>
    <scope>NUCLEOTIDE SEQUENCE</scope>
    <source>
        <strain evidence="1">CIP103197</strain>
    </source>
</reference>
<dbReference type="EMBL" id="CAMAPB010000003">
    <property type="protein sequence ID" value="CAH9051368.1"/>
    <property type="molecule type" value="Genomic_DNA"/>
</dbReference>
<comment type="caution">
    <text evidence="1">The sequence shown here is derived from an EMBL/GenBank/DDBJ whole genome shotgun (WGS) entry which is preliminary data.</text>
</comment>
<dbReference type="InterPro" id="IPR035924">
    <property type="entry name" value="FlaG-like_sf"/>
</dbReference>
<dbReference type="RefSeq" id="WP_262976026.1">
    <property type="nucleotide sequence ID" value="NZ_CAMAPB010000003.1"/>
</dbReference>
<name>A0A9W4QSN6_PSEHA</name>
<keyword evidence="2" id="KW-1185">Reference proteome</keyword>
<dbReference type="PANTHER" id="PTHR37166">
    <property type="entry name" value="PROTEIN FLAG"/>
    <property type="match status" value="1"/>
</dbReference>